<feature type="domain" description="TonB-dependent receptor-like beta-barrel" evidence="9">
    <location>
        <begin position="108"/>
        <end position="580"/>
    </location>
</feature>
<evidence type="ECO:0000256" key="8">
    <source>
        <dbReference type="SAM" id="SignalP"/>
    </source>
</evidence>
<dbReference type="GO" id="GO:0009279">
    <property type="term" value="C:cell outer membrane"/>
    <property type="evidence" value="ECO:0007669"/>
    <property type="project" value="UniProtKB-SubCell"/>
</dbReference>
<sequence length="618" mass="70668">MRLAISLAAATMVLFANGANPDVIKPIKDFTPPPPYTPNIAQSAFPENQFNRVPRDDYFFVTDLLDNSMDKFHVAGGFYGRTFYSSGLFKYRGANFYTILNANFSKANRYKDGGGREWNYGYARQGQSAVVGFVPSELSEFRFTLVHDNIDDDKQPHHTADSIKTQRYIGKFNARLGKEDLSNTLNFEIALRDVSRRNDNYHLRRADPSNMVKVEVDRKIIDTELKYDVDFSNWHNMVGTGYQHDNHEGKRYRKIGNDWVLNGFRFADVTNKKTRVFDTLSYKFTDAHKLSLALNYDWMKSNLNDLNTVYNGASAINTVAKLIKQIYGKDFDGNIKQNGLSASLKYDFTPNKQDNYYVAIESLYRMPSNMERFSSLYGPTTRGWISNPFIKPERHNRVNLGFTYKSEFYKEYMSSRQGEDSFSLGGYFIADDAQDLVIYDRRHSAAAAPMNKNAVITRNVDARIYSVNLRGEYNFARNFGLKTSLFYNYGQNKTDGRPLYQIRPFEANLAFDYKDYASFGSYNIGTAVRYVAKQNRGDFDKATGFGIDKREAVKSFTTMDVYGGFEFKNSWGVRLGVTNIFDKDYAEFISGEHVGALDPDPVVHAPGRAVFVSFHSSF</sequence>
<dbReference type="EMBL" id="CP049274">
    <property type="protein sequence ID" value="QPH83755.1"/>
    <property type="molecule type" value="Genomic_DNA"/>
</dbReference>
<dbReference type="PANTHER" id="PTHR30069:SF49">
    <property type="entry name" value="OUTER MEMBRANE PROTEIN C"/>
    <property type="match status" value="1"/>
</dbReference>
<feature type="chain" id="PRO_5032513077" evidence="8">
    <location>
        <begin position="19"/>
        <end position="618"/>
    </location>
</feature>
<dbReference type="GO" id="GO:0044718">
    <property type="term" value="P:siderophore transmembrane transport"/>
    <property type="evidence" value="ECO:0007669"/>
    <property type="project" value="TreeGrafter"/>
</dbReference>
<keyword evidence="4" id="KW-0812">Transmembrane</keyword>
<accession>A0A7S9NDH8</accession>
<dbReference type="Gene3D" id="2.40.170.20">
    <property type="entry name" value="TonB-dependent receptor, beta-barrel domain"/>
    <property type="match status" value="1"/>
</dbReference>
<evidence type="ECO:0000256" key="4">
    <source>
        <dbReference type="ARBA" id="ARBA00022692"/>
    </source>
</evidence>
<evidence type="ECO:0000256" key="3">
    <source>
        <dbReference type="ARBA" id="ARBA00022452"/>
    </source>
</evidence>
<evidence type="ECO:0000256" key="7">
    <source>
        <dbReference type="ARBA" id="ARBA00023237"/>
    </source>
</evidence>
<keyword evidence="6" id="KW-0472">Membrane</keyword>
<evidence type="ECO:0000259" key="9">
    <source>
        <dbReference type="Pfam" id="PF00593"/>
    </source>
</evidence>
<protein>
    <submittedName>
        <fullName evidence="10">TonB-dependent receptor</fullName>
    </submittedName>
</protein>
<feature type="signal peptide" evidence="8">
    <location>
        <begin position="1"/>
        <end position="18"/>
    </location>
</feature>
<name>A0A7S9NDH8_9BACT</name>
<keyword evidence="2" id="KW-0813">Transport</keyword>
<dbReference type="InterPro" id="IPR000531">
    <property type="entry name" value="Beta-barrel_TonB"/>
</dbReference>
<keyword evidence="10" id="KW-0675">Receptor</keyword>
<dbReference type="InterPro" id="IPR039426">
    <property type="entry name" value="TonB-dep_rcpt-like"/>
</dbReference>
<gene>
    <name evidence="10" type="ORF">CVT06_01015</name>
</gene>
<evidence type="ECO:0000256" key="6">
    <source>
        <dbReference type="ARBA" id="ARBA00023136"/>
    </source>
</evidence>
<dbReference type="GO" id="GO:0015344">
    <property type="term" value="F:siderophore uptake transmembrane transporter activity"/>
    <property type="evidence" value="ECO:0007669"/>
    <property type="project" value="TreeGrafter"/>
</dbReference>
<evidence type="ECO:0000256" key="1">
    <source>
        <dbReference type="ARBA" id="ARBA00004571"/>
    </source>
</evidence>
<evidence type="ECO:0000313" key="10">
    <source>
        <dbReference type="EMBL" id="QPH83755.1"/>
    </source>
</evidence>
<evidence type="ECO:0000313" key="11">
    <source>
        <dbReference type="Proteomes" id="UP000594630"/>
    </source>
</evidence>
<evidence type="ECO:0000256" key="2">
    <source>
        <dbReference type="ARBA" id="ARBA00022448"/>
    </source>
</evidence>
<dbReference type="AlphaFoldDB" id="A0A7S9NDH8"/>
<dbReference type="InterPro" id="IPR036942">
    <property type="entry name" value="Beta-barrel_TonB_sf"/>
</dbReference>
<keyword evidence="5" id="KW-0798">TonB box</keyword>
<reference evidence="10 11" key="1">
    <citation type="journal article" date="2018" name="Emerg. Microbes Infect.">
        <title>Genomic analysis of oral Campylobacter concisus strains identified a potential bacterial molecular marker associated with active Crohn's disease.</title>
        <authorList>
            <person name="Liu F."/>
            <person name="Ma R."/>
            <person name="Tay C.Y.A."/>
            <person name="Octavia S."/>
            <person name="Lan R."/>
            <person name="Chung H.K.L."/>
            <person name="Riordan S.M."/>
            <person name="Grimm M.C."/>
            <person name="Leong R.W."/>
            <person name="Tanaka M.M."/>
            <person name="Connor S."/>
            <person name="Zhang L."/>
        </authorList>
    </citation>
    <scope>NUCLEOTIDE SEQUENCE [LARGE SCALE GENOMIC DNA]</scope>
    <source>
        <strain evidence="10 11">P10CDO-S2</strain>
    </source>
</reference>
<dbReference type="Proteomes" id="UP000594630">
    <property type="component" value="Chromosome"/>
</dbReference>
<dbReference type="Pfam" id="PF00593">
    <property type="entry name" value="TonB_dep_Rec_b-barrel"/>
    <property type="match status" value="1"/>
</dbReference>
<comment type="subcellular location">
    <subcellularLocation>
        <location evidence="1">Cell outer membrane</location>
        <topology evidence="1">Multi-pass membrane protein</topology>
    </subcellularLocation>
</comment>
<keyword evidence="7" id="KW-0998">Cell outer membrane</keyword>
<dbReference type="PANTHER" id="PTHR30069">
    <property type="entry name" value="TONB-DEPENDENT OUTER MEMBRANE RECEPTOR"/>
    <property type="match status" value="1"/>
</dbReference>
<keyword evidence="8" id="KW-0732">Signal</keyword>
<keyword evidence="3" id="KW-1134">Transmembrane beta strand</keyword>
<proteinExistence type="predicted"/>
<dbReference type="SUPFAM" id="SSF56935">
    <property type="entry name" value="Porins"/>
    <property type="match status" value="1"/>
</dbReference>
<dbReference type="RefSeq" id="WP_107793834.1">
    <property type="nucleotide sequence ID" value="NZ_CP049274.1"/>
</dbReference>
<organism evidence="10 11">
    <name type="scientific">Campylobacter concisus</name>
    <dbReference type="NCBI Taxonomy" id="199"/>
    <lineage>
        <taxon>Bacteria</taxon>
        <taxon>Pseudomonadati</taxon>
        <taxon>Campylobacterota</taxon>
        <taxon>Epsilonproteobacteria</taxon>
        <taxon>Campylobacterales</taxon>
        <taxon>Campylobacteraceae</taxon>
        <taxon>Campylobacter</taxon>
    </lineage>
</organism>
<evidence type="ECO:0000256" key="5">
    <source>
        <dbReference type="ARBA" id="ARBA00023077"/>
    </source>
</evidence>